<dbReference type="CDD" id="cd14014">
    <property type="entry name" value="STKc_PknB_like"/>
    <property type="match status" value="1"/>
</dbReference>
<feature type="transmembrane region" description="Helical" evidence="7">
    <location>
        <begin position="327"/>
        <end position="346"/>
    </location>
</feature>
<evidence type="ECO:0000313" key="9">
    <source>
        <dbReference type="EMBL" id="RKQ87830.1"/>
    </source>
</evidence>
<evidence type="ECO:0000259" key="8">
    <source>
        <dbReference type="PROSITE" id="PS50011"/>
    </source>
</evidence>
<dbReference type="EC" id="2.7.11.1" evidence="1"/>
<dbReference type="Pfam" id="PF00069">
    <property type="entry name" value="Pkinase"/>
    <property type="match status" value="1"/>
</dbReference>
<feature type="domain" description="Protein kinase" evidence="8">
    <location>
        <begin position="13"/>
        <end position="266"/>
    </location>
</feature>
<dbReference type="InterPro" id="IPR037401">
    <property type="entry name" value="SnoaL-like"/>
</dbReference>
<dbReference type="Proteomes" id="UP000278962">
    <property type="component" value="Unassembled WGS sequence"/>
</dbReference>
<dbReference type="SUPFAM" id="SSF56112">
    <property type="entry name" value="Protein kinase-like (PK-like)"/>
    <property type="match status" value="1"/>
</dbReference>
<evidence type="ECO:0000256" key="3">
    <source>
        <dbReference type="ARBA" id="ARBA00022679"/>
    </source>
</evidence>
<dbReference type="Gene3D" id="3.30.200.20">
    <property type="entry name" value="Phosphorylase Kinase, domain 1"/>
    <property type="match status" value="1"/>
</dbReference>
<reference evidence="9 10" key="1">
    <citation type="submission" date="2018-10" db="EMBL/GenBank/DDBJ databases">
        <title>Genomic Encyclopedia of Archaeal and Bacterial Type Strains, Phase II (KMG-II): from individual species to whole genera.</title>
        <authorList>
            <person name="Goeker M."/>
        </authorList>
    </citation>
    <scope>NUCLEOTIDE SEQUENCE [LARGE SCALE GENOMIC DNA]</scope>
    <source>
        <strain evidence="9 10">DSM 14954</strain>
    </source>
</reference>
<dbReference type="SUPFAM" id="SSF54427">
    <property type="entry name" value="NTF2-like"/>
    <property type="match status" value="1"/>
</dbReference>
<evidence type="ECO:0000256" key="5">
    <source>
        <dbReference type="ARBA" id="ARBA00022777"/>
    </source>
</evidence>
<keyword evidence="3" id="KW-0808">Transferase</keyword>
<keyword evidence="2 9" id="KW-0723">Serine/threonine-protein kinase</keyword>
<protein>
    <recommendedName>
        <fullName evidence="1">non-specific serine/threonine protein kinase</fullName>
        <ecNumber evidence="1">2.7.11.1</ecNumber>
    </recommendedName>
</protein>
<evidence type="ECO:0000256" key="4">
    <source>
        <dbReference type="ARBA" id="ARBA00022741"/>
    </source>
</evidence>
<keyword evidence="7" id="KW-0472">Membrane</keyword>
<dbReference type="EMBL" id="RBIL01000002">
    <property type="protein sequence ID" value="RKQ87830.1"/>
    <property type="molecule type" value="Genomic_DNA"/>
</dbReference>
<dbReference type="GO" id="GO:0004674">
    <property type="term" value="F:protein serine/threonine kinase activity"/>
    <property type="evidence" value="ECO:0007669"/>
    <property type="project" value="UniProtKB-KW"/>
</dbReference>
<comment type="caution">
    <text evidence="9">The sequence shown here is derived from an EMBL/GenBank/DDBJ whole genome shotgun (WGS) entry which is preliminary data.</text>
</comment>
<dbReference type="AlphaFoldDB" id="A0A660L8D7"/>
<dbReference type="InterPro" id="IPR011009">
    <property type="entry name" value="Kinase-like_dom_sf"/>
</dbReference>
<dbReference type="PANTHER" id="PTHR43289">
    <property type="entry name" value="MITOGEN-ACTIVATED PROTEIN KINASE KINASE KINASE 20-RELATED"/>
    <property type="match status" value="1"/>
</dbReference>
<dbReference type="GO" id="GO:0005524">
    <property type="term" value="F:ATP binding"/>
    <property type="evidence" value="ECO:0007669"/>
    <property type="project" value="UniProtKB-KW"/>
</dbReference>
<dbReference type="SMART" id="SM00220">
    <property type="entry name" value="S_TKc"/>
    <property type="match status" value="1"/>
</dbReference>
<dbReference type="Pfam" id="PF12680">
    <property type="entry name" value="SnoaL_2"/>
    <property type="match status" value="1"/>
</dbReference>
<dbReference type="Gene3D" id="1.10.510.10">
    <property type="entry name" value="Transferase(Phosphotransferase) domain 1"/>
    <property type="match status" value="1"/>
</dbReference>
<keyword evidence="6" id="KW-0067">ATP-binding</keyword>
<sequence length="472" mass="50470">MTDVLEGAHIAGCRIESVAGRGGMGIVYRATQLSLGRPVALKLIAPEHAADSDFRERFQRESRMAAAIDHPNVIPVYEAGEEDGRLYIVMRWVEGTDLHKELRAHGRIDAERAASIISQVAGALDAAHAAGLVHRDVKPANVLLSGDHAYLADFGLTRLASAETNVTTGGHFLGTVDYMAPEQFKPGPSDARADVYALGCVLFAALTGRPPFIRETVPQTMLAHLHDPPPVAIGAGPEFNRVLTRALAKDPADRYPSAGDFGRASLAAAEGRSVTEEERSVARGAAAPTMRRDDALWAVPTPTVDGVAAGPDTSPLRTYRARKRPRWLLVGAAAVLAAGAIGVAAIPGDSDEIPPPGSPVSEAQVERLARQFASAYSAEDSAKMSRLLTSDAQRVFPTDRQRGRAEVVAVYRDQFARNPQREFVLEGLEAEGGPIGRATARYRTGATTGTMTWDVILERGKPRITMIAAEPD</sequence>
<dbReference type="PROSITE" id="PS50011">
    <property type="entry name" value="PROTEIN_KINASE_DOM"/>
    <property type="match status" value="1"/>
</dbReference>
<dbReference type="InterPro" id="IPR000719">
    <property type="entry name" value="Prot_kinase_dom"/>
</dbReference>
<name>A0A660L8D7_9ACTN</name>
<evidence type="ECO:0000256" key="7">
    <source>
        <dbReference type="SAM" id="Phobius"/>
    </source>
</evidence>
<keyword evidence="4" id="KW-0547">Nucleotide-binding</keyword>
<gene>
    <name evidence="9" type="ORF">C8N24_5859</name>
</gene>
<dbReference type="PROSITE" id="PS00108">
    <property type="entry name" value="PROTEIN_KINASE_ST"/>
    <property type="match status" value="1"/>
</dbReference>
<dbReference type="Gene3D" id="3.10.450.50">
    <property type="match status" value="1"/>
</dbReference>
<accession>A0A660L8D7</accession>
<keyword evidence="7" id="KW-1133">Transmembrane helix</keyword>
<evidence type="ECO:0000256" key="1">
    <source>
        <dbReference type="ARBA" id="ARBA00012513"/>
    </source>
</evidence>
<keyword evidence="5 9" id="KW-0418">Kinase</keyword>
<evidence type="ECO:0000256" key="6">
    <source>
        <dbReference type="ARBA" id="ARBA00022840"/>
    </source>
</evidence>
<evidence type="ECO:0000256" key="2">
    <source>
        <dbReference type="ARBA" id="ARBA00022527"/>
    </source>
</evidence>
<dbReference type="InterPro" id="IPR008271">
    <property type="entry name" value="Ser/Thr_kinase_AS"/>
</dbReference>
<dbReference type="InterPro" id="IPR032710">
    <property type="entry name" value="NTF2-like_dom_sf"/>
</dbReference>
<dbReference type="PANTHER" id="PTHR43289:SF6">
    <property type="entry name" value="SERINE_THREONINE-PROTEIN KINASE NEKL-3"/>
    <property type="match status" value="1"/>
</dbReference>
<keyword evidence="7" id="KW-0812">Transmembrane</keyword>
<proteinExistence type="predicted"/>
<organism evidence="9 10">
    <name type="scientific">Solirubrobacter pauli</name>
    <dbReference type="NCBI Taxonomy" id="166793"/>
    <lineage>
        <taxon>Bacteria</taxon>
        <taxon>Bacillati</taxon>
        <taxon>Actinomycetota</taxon>
        <taxon>Thermoleophilia</taxon>
        <taxon>Solirubrobacterales</taxon>
        <taxon>Solirubrobacteraceae</taxon>
        <taxon>Solirubrobacter</taxon>
    </lineage>
</organism>
<evidence type="ECO:0000313" key="10">
    <source>
        <dbReference type="Proteomes" id="UP000278962"/>
    </source>
</evidence>
<keyword evidence="10" id="KW-1185">Reference proteome</keyword>